<dbReference type="AlphaFoldDB" id="A0A1D6GWF6"/>
<feature type="region of interest" description="Disordered" evidence="1">
    <location>
        <begin position="1"/>
        <end position="63"/>
    </location>
</feature>
<gene>
    <name evidence="2" type="ORF">ZEAMMB73_Zm00001d014797</name>
</gene>
<feature type="compositionally biased region" description="Basic and acidic residues" evidence="1">
    <location>
        <begin position="93"/>
        <end position="112"/>
    </location>
</feature>
<proteinExistence type="predicted"/>
<sequence length="199" mass="21342">AHATPTVRATAAGGSVHPRRPSSLTPPKSPQPCTWSAPSSQLPAHLVSGRVGPSRTGPERATQPVLRLLRSAFPPLPLLFSHSLVQSPDPEGEGDRGEEEQRGDAQIERPDRGPSPQLAESQSEPANWAPRPRQGATFLPSSPPPGAACGVPQDSNQRACSISFRRLRALVQCQFCVFFGSWAKRNHVLFLQLTGVPVT</sequence>
<accession>A0A1D6GWF6</accession>
<protein>
    <submittedName>
        <fullName evidence="2">Uncharacterized protein</fullName>
    </submittedName>
</protein>
<feature type="non-terminal residue" evidence="2">
    <location>
        <position position="1"/>
    </location>
</feature>
<dbReference type="EMBL" id="CM000781">
    <property type="protein sequence ID" value="AQK67210.1"/>
    <property type="molecule type" value="Genomic_DNA"/>
</dbReference>
<reference evidence="2" key="1">
    <citation type="submission" date="2015-12" db="EMBL/GenBank/DDBJ databases">
        <title>Update maize B73 reference genome by single molecule sequencing technologies.</title>
        <authorList>
            <consortium name="Maize Genome Sequencing Project"/>
            <person name="Ware D."/>
        </authorList>
    </citation>
    <scope>NUCLEOTIDE SEQUENCE</scope>
    <source>
        <tissue evidence="2">Seedling</tissue>
    </source>
</reference>
<evidence type="ECO:0000256" key="1">
    <source>
        <dbReference type="SAM" id="MobiDB-lite"/>
    </source>
</evidence>
<name>A0A1D6GWF6_MAIZE</name>
<organism evidence="2">
    <name type="scientific">Zea mays</name>
    <name type="common">Maize</name>
    <dbReference type="NCBI Taxonomy" id="4577"/>
    <lineage>
        <taxon>Eukaryota</taxon>
        <taxon>Viridiplantae</taxon>
        <taxon>Streptophyta</taxon>
        <taxon>Embryophyta</taxon>
        <taxon>Tracheophyta</taxon>
        <taxon>Spermatophyta</taxon>
        <taxon>Magnoliopsida</taxon>
        <taxon>Liliopsida</taxon>
        <taxon>Poales</taxon>
        <taxon>Poaceae</taxon>
        <taxon>PACMAD clade</taxon>
        <taxon>Panicoideae</taxon>
        <taxon>Andropogonodae</taxon>
        <taxon>Andropogoneae</taxon>
        <taxon>Tripsacinae</taxon>
        <taxon>Zea</taxon>
    </lineage>
</organism>
<feature type="region of interest" description="Disordered" evidence="1">
    <location>
        <begin position="81"/>
        <end position="153"/>
    </location>
</feature>
<feature type="compositionally biased region" description="Polar residues" evidence="1">
    <location>
        <begin position="22"/>
        <end position="42"/>
    </location>
</feature>
<evidence type="ECO:0000313" key="2">
    <source>
        <dbReference type="EMBL" id="AQK67210.1"/>
    </source>
</evidence>